<comment type="cofactor">
    <cofactor evidence="1">
        <name>NADP(+)</name>
        <dbReference type="ChEBI" id="CHEBI:58349"/>
    </cofactor>
</comment>
<dbReference type="Gene3D" id="3.40.50.2000">
    <property type="entry name" value="Glycogen Phosphorylase B"/>
    <property type="match status" value="1"/>
</dbReference>
<dbReference type="PANTHER" id="PTHR43715">
    <property type="entry name" value="GDP-MANNOSE 4,6-DEHYDRATASE"/>
    <property type="match status" value="1"/>
</dbReference>
<dbReference type="NCBIfam" id="TIGR01472">
    <property type="entry name" value="gmd"/>
    <property type="match status" value="2"/>
</dbReference>
<keyword evidence="5" id="KW-0456">Lyase</keyword>
<dbReference type="HAMAP" id="MF_00955">
    <property type="entry name" value="GDP_Man_dehydratase"/>
    <property type="match status" value="2"/>
</dbReference>
<dbReference type="InterPro" id="IPR016040">
    <property type="entry name" value="NAD(P)-bd_dom"/>
</dbReference>
<keyword evidence="4" id="KW-0328">Glycosyltransferase</keyword>
<evidence type="ECO:0000259" key="8">
    <source>
        <dbReference type="Pfam" id="PF16363"/>
    </source>
</evidence>
<evidence type="ECO:0000256" key="5">
    <source>
        <dbReference type="ARBA" id="ARBA00023239"/>
    </source>
</evidence>
<keyword evidence="10" id="KW-1185">Reference proteome</keyword>
<protein>
    <recommendedName>
        <fullName evidence="3">GDP-mannose 4,6-dehydratase</fullName>
        <ecNumber evidence="3">4.2.1.47</ecNumber>
    </recommendedName>
</protein>
<organism evidence="9 10">
    <name type="scientific">Durusdinium trenchii</name>
    <dbReference type="NCBI Taxonomy" id="1381693"/>
    <lineage>
        <taxon>Eukaryota</taxon>
        <taxon>Sar</taxon>
        <taxon>Alveolata</taxon>
        <taxon>Dinophyceae</taxon>
        <taxon>Suessiales</taxon>
        <taxon>Symbiodiniaceae</taxon>
        <taxon>Durusdinium</taxon>
    </lineage>
</organism>
<evidence type="ECO:0000256" key="4">
    <source>
        <dbReference type="ARBA" id="ARBA00022676"/>
    </source>
</evidence>
<comment type="caution">
    <text evidence="9">The sequence shown here is derived from an EMBL/GenBank/DDBJ whole genome shotgun (WGS) entry which is preliminary data.</text>
</comment>
<comment type="similarity">
    <text evidence="2">Belongs to the NAD(P)-dependent epimerase/dehydratase family. GDP-mannose 4,6-dehydratase subfamily.</text>
</comment>
<proteinExistence type="inferred from homology"/>
<dbReference type="CDD" id="cd03801">
    <property type="entry name" value="GT4_PimA-like"/>
    <property type="match status" value="1"/>
</dbReference>
<dbReference type="SUPFAM" id="SSF53756">
    <property type="entry name" value="UDP-Glycosyltransferase/glycogen phosphorylase"/>
    <property type="match status" value="2"/>
</dbReference>
<dbReference type="InterPro" id="IPR036291">
    <property type="entry name" value="NAD(P)-bd_dom_sf"/>
</dbReference>
<feature type="compositionally biased region" description="Basic and acidic residues" evidence="6">
    <location>
        <begin position="362"/>
        <end position="372"/>
    </location>
</feature>
<reference evidence="9 10" key="1">
    <citation type="submission" date="2024-02" db="EMBL/GenBank/DDBJ databases">
        <authorList>
            <person name="Chen Y."/>
            <person name="Shah S."/>
            <person name="Dougan E. K."/>
            <person name="Thang M."/>
            <person name="Chan C."/>
        </authorList>
    </citation>
    <scope>NUCLEOTIDE SEQUENCE [LARGE SCALE GENOMIC DNA]</scope>
</reference>
<evidence type="ECO:0000256" key="3">
    <source>
        <dbReference type="ARBA" id="ARBA00011989"/>
    </source>
</evidence>
<dbReference type="EC" id="4.2.1.47" evidence="3"/>
<sequence length="1797" mass="202154">MPGTALITGITGQDGSYLAEFLLGRGYRVHGIVRRASTEPTERIRHLQDQVVLHQADLTDLASLVRLVQEIRPTEFYNLAAQSFVPTSWHEPILTGDVTGLGVARALEAIRLVDPDIRFYQASSSEMFGKVQETPQRETTPLYPRSPYGVAKVYGHYLTINYRESYDMYACSGILFNHESPRRGLEFVTRKITHGVARVKLGLDSELRLGNLQAKRDWGFAGDYVRAMWMMLQQDEADDFVIGTGETHSVEEFVQIAFDYVGLDWRQHVVIDPQFYRPAEVDLLLGDRTKAERQLGWKPEVGFEDLVTMMVDNDLALLSIATDTDNRMLRDDARRRSRIMGGSPIAPPKPAAKLQLFSPAESTERAPLDSRRNSQRTSGPRSWFSRIWQRTLRTLNIHYAYELRRRHMQRRLLQEARDLRHLTAQHHASLAKDRNRIRLLERSLAGMMASPQVSQPGPGLSTFRGAIGPRHITMVAPWYGALAWPDATKPTASDWWRWVPDHLARNLTERGFQVEMLTTCVRSPESNWWENELPIGTEFIDGVLVHRFGVNDDGEQRYRELAARLKAGEKLNAEEQVEMMHAGINSDALVQYARGRVAETAVVCIGSIHGLSYNLVHELDGHSVLIAGPMAEPEPGWETLRDMMASAGRLLFWSEDDRRRAIQRYGHELGPRLITATVLGPLLEDRGLDAASRSGSTEDRRLWDCIVDRLVLGGLRFRRLCQQMVWDDTVHEWFVCVPHEHAVQEDELSLAPYATMLTIPWEHVGHDLGKRDERYRQQVQQLVDEHQIDLYWHPAASTLDVPVPVGLDGTRVCLSHDEFQSNMLRPLSRDMVLQRNTAIIKWSDSISFASSGDRERFLARYTCRQSPHTTVLAPPLCPVSAGASRAGMNHPDVVRVLYGHEQPGEEELEQAVRALNEAVASTRSQRRLKLVIVGHVRGSLHRSLVRPWDTERERRVTLESYHTIEAMNAGGPVCDAMYIGPGGECDLELLSIAMTEALPIITPKTGFIHQLVGDTGFHYNPNEAASLERASRSALFDGPDRAMSLRKPGSALQTTWDSAAASHVAWFQRVARPPVEVLPRRLRIAYASPWAPQRTGVADYSASLTEKLADLVELTVFTEANVPKGAECQCRPIRPLDELPSQFDQFDAAIYHIGNNVEFHKAIYQQAWERPGIAVIHDSNIHSFMSGAFFHSDDQELFFKAVEDGYGIDREDCDPDQLDMFEYPMSRAIAARSRATIVHNRWARQHLDGIDAVHVIPHGAASNLRTCDPGLIARLRKRLSLGSHEFVAVTMGYVNRLKRVPIIVQAIAQLRSLGYPVRLVIGGSITDEQEWLLHQIAELDLHDAVTVTGYLTDDEFDGLIQLSNVVLNLRYPSMGESSGTMYKAMAREKPCIVSNYGQFAELPDDACWKISTDHLEVHELVSAVAELLHDPTLARTLGNNAKSYVQRFSSYELSARLYANVLAETVAASTAGGNSGITGQDGSYLAEFLLDQGYEVHGITRRGSTPLLERIEHLTDQITLHSADLSDEASLIRTISEVRPTEVYNLAAQSFVPTSWQQPLLTGDVTGLGVARMLEAVRIVDSSIRFYQASSSEMFGKVQETPQRESTPLYPRSPYGVAKVYGHYLTINYRESYDMFACSGILFNHESPRRGLEFVTRKISHGVAQIKLGLANELRLGNLEAKRDWGFAGDYVRAMWLMLQQDQPEDYVIGTGETHSVEEFVQLAFDAAGLDWQKYVVIDPEFYRPAEVDLLLSDPSKAKKQLEWEPWTSFEELVQQMVASDLALLKPTGSKKIAMAA</sequence>
<evidence type="ECO:0000259" key="7">
    <source>
        <dbReference type="Pfam" id="PF00534"/>
    </source>
</evidence>
<evidence type="ECO:0000256" key="6">
    <source>
        <dbReference type="SAM" id="MobiDB-lite"/>
    </source>
</evidence>
<feature type="domain" description="NAD(P)-binding" evidence="8">
    <location>
        <begin position="6"/>
        <end position="310"/>
    </location>
</feature>
<name>A0ABP0QCV1_9DINO</name>
<evidence type="ECO:0000313" key="9">
    <source>
        <dbReference type="EMBL" id="CAK9086087.1"/>
    </source>
</evidence>
<keyword evidence="4" id="KW-0808">Transferase</keyword>
<dbReference type="InterPro" id="IPR001296">
    <property type="entry name" value="Glyco_trans_1"/>
</dbReference>
<accession>A0ABP0QCV1</accession>
<dbReference type="PANTHER" id="PTHR43715:SF1">
    <property type="entry name" value="GDP-MANNOSE 4,6 DEHYDRATASE"/>
    <property type="match status" value="1"/>
</dbReference>
<dbReference type="Pfam" id="PF16363">
    <property type="entry name" value="GDP_Man_Dehyd"/>
    <property type="match status" value="2"/>
</dbReference>
<evidence type="ECO:0000256" key="1">
    <source>
        <dbReference type="ARBA" id="ARBA00001937"/>
    </source>
</evidence>
<feature type="domain" description="Glycosyl transferase family 1" evidence="7">
    <location>
        <begin position="1275"/>
        <end position="1443"/>
    </location>
</feature>
<gene>
    <name evidence="9" type="ORF">SCF082_LOCUS40738</name>
</gene>
<feature type="region of interest" description="Disordered" evidence="6">
    <location>
        <begin position="357"/>
        <end position="380"/>
    </location>
</feature>
<evidence type="ECO:0000313" key="10">
    <source>
        <dbReference type="Proteomes" id="UP001642464"/>
    </source>
</evidence>
<dbReference type="Gene3D" id="3.40.50.720">
    <property type="entry name" value="NAD(P)-binding Rossmann-like Domain"/>
    <property type="match status" value="2"/>
</dbReference>
<feature type="domain" description="NAD(P)-binding" evidence="8">
    <location>
        <begin position="1476"/>
        <end position="1777"/>
    </location>
</feature>
<evidence type="ECO:0000256" key="2">
    <source>
        <dbReference type="ARBA" id="ARBA00009263"/>
    </source>
</evidence>
<dbReference type="CDD" id="cd05260">
    <property type="entry name" value="GDP_MD_SDR_e"/>
    <property type="match status" value="2"/>
</dbReference>
<dbReference type="EMBL" id="CAXAMM010039392">
    <property type="protein sequence ID" value="CAK9086087.1"/>
    <property type="molecule type" value="Genomic_DNA"/>
</dbReference>
<dbReference type="SUPFAM" id="SSF51735">
    <property type="entry name" value="NAD(P)-binding Rossmann-fold domains"/>
    <property type="match status" value="2"/>
</dbReference>
<dbReference type="Proteomes" id="UP001642464">
    <property type="component" value="Unassembled WGS sequence"/>
</dbReference>
<dbReference type="Pfam" id="PF00534">
    <property type="entry name" value="Glycos_transf_1"/>
    <property type="match status" value="1"/>
</dbReference>
<dbReference type="Gene3D" id="3.90.25.10">
    <property type="entry name" value="UDP-galactose 4-epimerase, domain 1"/>
    <property type="match status" value="2"/>
</dbReference>
<dbReference type="InterPro" id="IPR006368">
    <property type="entry name" value="GDP_Man_deHydtase"/>
</dbReference>